<feature type="transmembrane region" description="Helical" evidence="1">
    <location>
        <begin position="183"/>
        <end position="204"/>
    </location>
</feature>
<evidence type="ECO:0000313" key="3">
    <source>
        <dbReference type="Proteomes" id="UP001334732"/>
    </source>
</evidence>
<evidence type="ECO:0000256" key="1">
    <source>
        <dbReference type="SAM" id="Phobius"/>
    </source>
</evidence>
<feature type="transmembrane region" description="Helical" evidence="1">
    <location>
        <begin position="58"/>
        <end position="76"/>
    </location>
</feature>
<reference evidence="2 3" key="1">
    <citation type="submission" date="2023-12" db="EMBL/GenBank/DDBJ databases">
        <title>Thiobacillus sedimentum sp. nov., a chemolithoautotrophic sulfur-oxidizing bacterium isolated from freshwater sediment.</title>
        <authorList>
            <person name="Luo J."/>
            <person name="Dai C."/>
        </authorList>
    </citation>
    <scope>NUCLEOTIDE SEQUENCE [LARGE SCALE GENOMIC DNA]</scope>
    <source>
        <strain evidence="2 3">SCUT-2</strain>
    </source>
</reference>
<proteinExistence type="predicted"/>
<protein>
    <recommendedName>
        <fullName evidence="4">NADH:quinone oxidoreductase/Mrp antiporter membrane subunit domain-containing protein</fullName>
    </recommendedName>
</protein>
<dbReference type="EMBL" id="CP141769">
    <property type="protein sequence ID" value="WRS39092.1"/>
    <property type="molecule type" value="Genomic_DNA"/>
</dbReference>
<dbReference type="RefSeq" id="WP_324779623.1">
    <property type="nucleotide sequence ID" value="NZ_CP141769.1"/>
</dbReference>
<accession>A0ABZ1CI63</accession>
<evidence type="ECO:0008006" key="4">
    <source>
        <dbReference type="Google" id="ProtNLM"/>
    </source>
</evidence>
<keyword evidence="3" id="KW-1185">Reference proteome</keyword>
<feature type="transmembrane region" description="Helical" evidence="1">
    <location>
        <begin position="108"/>
        <end position="130"/>
    </location>
</feature>
<name>A0ABZ1CI63_9PROT</name>
<gene>
    <name evidence="2" type="ORF">VA613_13935</name>
</gene>
<organism evidence="2 3">
    <name type="scientific">Thiobacillus sedimenti</name>
    <dbReference type="NCBI Taxonomy" id="3110231"/>
    <lineage>
        <taxon>Bacteria</taxon>
        <taxon>Pseudomonadati</taxon>
        <taxon>Pseudomonadota</taxon>
        <taxon>Betaproteobacteria</taxon>
        <taxon>Nitrosomonadales</taxon>
        <taxon>Thiobacillaceae</taxon>
        <taxon>Thiobacillus</taxon>
    </lineage>
</organism>
<keyword evidence="1" id="KW-1133">Transmembrane helix</keyword>
<dbReference type="Proteomes" id="UP001334732">
    <property type="component" value="Chromosome"/>
</dbReference>
<evidence type="ECO:0000313" key="2">
    <source>
        <dbReference type="EMBL" id="WRS39092.1"/>
    </source>
</evidence>
<feature type="transmembrane region" description="Helical" evidence="1">
    <location>
        <begin position="83"/>
        <end position="102"/>
    </location>
</feature>
<feature type="transmembrane region" description="Helical" evidence="1">
    <location>
        <begin position="151"/>
        <end position="171"/>
    </location>
</feature>
<keyword evidence="1" id="KW-0472">Membrane</keyword>
<keyword evidence="1" id="KW-0812">Transmembrane</keyword>
<sequence>MTLLLIASLFLPLFPLSVVLNGALTKLRHPAAASALLLVWPQLGVGLLQLAPHAVPPYVVPWALLTSGLYALRLLTVRDMGRWAGFLATSGLALTWALAAAGADLADLHLFAFWFSLPPALMALLVHPLTRRFGAAYAGLQGGGVARLPRLSGALVVTVLAAVATPPFPGFFGLLRVLHALDWAGAAAGLAIWLVWGWAATKLLQGFLFGAGRNAPGADIGRAPTLAFAGMLGAFIAAGLYLTGGGL</sequence>
<feature type="transmembrane region" description="Helical" evidence="1">
    <location>
        <begin position="225"/>
        <end position="244"/>
    </location>
</feature>